<dbReference type="InterPro" id="IPR000802">
    <property type="entry name" value="Arsenical_pump_ArsB"/>
</dbReference>
<dbReference type="Proteomes" id="UP000516369">
    <property type="component" value="Chromosome"/>
</dbReference>
<feature type="transmembrane region" description="Helical" evidence="8">
    <location>
        <begin position="365"/>
        <end position="390"/>
    </location>
</feature>
<comment type="subcellular location">
    <subcellularLocation>
        <location evidence="1">Cell membrane</location>
        <topology evidence="1">Multi-pass membrane protein</topology>
    </subcellularLocation>
</comment>
<feature type="domain" description="Citrate transporter-like" evidence="9">
    <location>
        <begin position="12"/>
        <end position="372"/>
    </location>
</feature>
<sequence length="430" mass="45641">MWLATTILILTYAVIISEKLNRAIIALIGAMLMIMGGLLTQEQAIAGIDFNTIGLLVGMMIIVSITRKSGLFEYLAIRSAKMVKASPAGILAMLAAVTAVASAFLDNVTTVLLMVPVTLAITEALKVNPYPFLFSQVLASNIGGTATLIGDPPNILIGTLANLSFNQFVINLSPIIIVILAFHLASMHFLWGRKLNATAAARAHVMGFDERKAITDPLLLKKALAVVACVIAAFVTARFIGLEAGTIGMAGAAVLLLLDNMGHSAEHQSESVTKVFNEIEWITIFFFIGLFAVIAGVEHAGVLSLLAHKLVEATGGDMTLTGIGVLWASAVLSAIVDNIPFVATMIPLIKAMAPSFGGADAIQPLWWCLSLGACLGGNGTLIGASANLTVAGIAERNGVPFRFLTYTKTAFPLMLIHVAMCHVYIMWRYF</sequence>
<keyword evidence="7 8" id="KW-0472">Membrane</keyword>
<dbReference type="PRINTS" id="PR00758">
    <property type="entry name" value="ARSENICPUMP"/>
</dbReference>
<feature type="transmembrane region" description="Helical" evidence="8">
    <location>
        <begin position="213"/>
        <end position="234"/>
    </location>
</feature>
<feature type="transmembrane region" description="Helical" evidence="8">
    <location>
        <begin position="45"/>
        <end position="65"/>
    </location>
</feature>
<keyword evidence="4" id="KW-1003">Cell membrane</keyword>
<comment type="similarity">
    <text evidence="2">Belongs to the CitM (TC 2.A.11) transporter family.</text>
</comment>
<feature type="transmembrane region" description="Helical" evidence="8">
    <location>
        <begin position="85"/>
        <end position="105"/>
    </location>
</feature>
<dbReference type="InterPro" id="IPR004680">
    <property type="entry name" value="Cit_transptr-like_dom"/>
</dbReference>
<dbReference type="KEGG" id="dvn:HQ394_18555"/>
<evidence type="ECO:0000313" key="11">
    <source>
        <dbReference type="Proteomes" id="UP000516369"/>
    </source>
</evidence>
<evidence type="ECO:0000256" key="2">
    <source>
        <dbReference type="ARBA" id="ARBA00009843"/>
    </source>
</evidence>
<reference evidence="10 11" key="1">
    <citation type="submission" date="2020-05" db="EMBL/GenBank/DDBJ databases">
        <title>Complete closed genome sequence of Defluviicoccus vanus.</title>
        <authorList>
            <person name="Bessarab I."/>
            <person name="Arumugam K."/>
            <person name="Maszenan A.M."/>
            <person name="Seviour R.J."/>
            <person name="Williams R.B."/>
        </authorList>
    </citation>
    <scope>NUCLEOTIDE SEQUENCE [LARGE SCALE GENOMIC DNA]</scope>
    <source>
        <strain evidence="10 11">Ben 114</strain>
    </source>
</reference>
<keyword evidence="11" id="KW-1185">Reference proteome</keyword>
<dbReference type="GO" id="GO:0015105">
    <property type="term" value="F:arsenite transmembrane transporter activity"/>
    <property type="evidence" value="ECO:0007669"/>
    <property type="project" value="InterPro"/>
</dbReference>
<evidence type="ECO:0000256" key="6">
    <source>
        <dbReference type="ARBA" id="ARBA00022989"/>
    </source>
</evidence>
<evidence type="ECO:0000256" key="1">
    <source>
        <dbReference type="ARBA" id="ARBA00004651"/>
    </source>
</evidence>
<evidence type="ECO:0000256" key="8">
    <source>
        <dbReference type="SAM" id="Phobius"/>
    </source>
</evidence>
<protein>
    <submittedName>
        <fullName evidence="10">ArsB/NhaD family transporter</fullName>
    </submittedName>
</protein>
<evidence type="ECO:0000256" key="7">
    <source>
        <dbReference type="ARBA" id="ARBA00023136"/>
    </source>
</evidence>
<dbReference type="AlphaFoldDB" id="A0A7H1N6U5"/>
<evidence type="ECO:0000256" key="3">
    <source>
        <dbReference type="ARBA" id="ARBA00022448"/>
    </source>
</evidence>
<dbReference type="Pfam" id="PF03600">
    <property type="entry name" value="CitMHS"/>
    <property type="match status" value="1"/>
</dbReference>
<evidence type="ECO:0000313" key="10">
    <source>
        <dbReference type="EMBL" id="QNT71431.1"/>
    </source>
</evidence>
<evidence type="ECO:0000259" key="9">
    <source>
        <dbReference type="Pfam" id="PF03600"/>
    </source>
</evidence>
<keyword evidence="3" id="KW-0813">Transport</keyword>
<dbReference type="PANTHER" id="PTHR43568:SF1">
    <property type="entry name" value="P PROTEIN"/>
    <property type="match status" value="1"/>
</dbReference>
<gene>
    <name evidence="10" type="ORF">HQ394_18555</name>
</gene>
<proteinExistence type="inferred from homology"/>
<keyword evidence="6 8" id="KW-1133">Transmembrane helix</keyword>
<dbReference type="GO" id="GO:0005886">
    <property type="term" value="C:plasma membrane"/>
    <property type="evidence" value="ECO:0007669"/>
    <property type="project" value="UniProtKB-SubCell"/>
</dbReference>
<feature type="transmembrane region" description="Helical" evidence="8">
    <location>
        <begin position="326"/>
        <end position="353"/>
    </location>
</feature>
<dbReference type="PANTHER" id="PTHR43568">
    <property type="entry name" value="P PROTEIN"/>
    <property type="match status" value="1"/>
</dbReference>
<keyword evidence="5 8" id="KW-0812">Transmembrane</keyword>
<feature type="transmembrane region" description="Helical" evidence="8">
    <location>
        <begin position="410"/>
        <end position="427"/>
    </location>
</feature>
<organism evidence="10 11">
    <name type="scientific">Defluviicoccus vanus</name>
    <dbReference type="NCBI Taxonomy" id="111831"/>
    <lineage>
        <taxon>Bacteria</taxon>
        <taxon>Pseudomonadati</taxon>
        <taxon>Pseudomonadota</taxon>
        <taxon>Alphaproteobacteria</taxon>
        <taxon>Rhodospirillales</taxon>
        <taxon>Rhodospirillaceae</taxon>
        <taxon>Defluviicoccus</taxon>
    </lineage>
</organism>
<dbReference type="InterPro" id="IPR051475">
    <property type="entry name" value="Diverse_Ion_Transporter"/>
</dbReference>
<name>A0A7H1N6U5_9PROT</name>
<dbReference type="CDD" id="cd01116">
    <property type="entry name" value="P_permease"/>
    <property type="match status" value="1"/>
</dbReference>
<evidence type="ECO:0000256" key="4">
    <source>
        <dbReference type="ARBA" id="ARBA00022475"/>
    </source>
</evidence>
<evidence type="ECO:0000256" key="5">
    <source>
        <dbReference type="ARBA" id="ARBA00022692"/>
    </source>
</evidence>
<dbReference type="EMBL" id="CP053923">
    <property type="protein sequence ID" value="QNT71431.1"/>
    <property type="molecule type" value="Genomic_DNA"/>
</dbReference>
<feature type="transmembrane region" description="Helical" evidence="8">
    <location>
        <begin position="279"/>
        <end position="306"/>
    </location>
</feature>
<feature type="transmembrane region" description="Helical" evidence="8">
    <location>
        <begin position="20"/>
        <end position="39"/>
    </location>
</feature>
<feature type="transmembrane region" description="Helical" evidence="8">
    <location>
        <begin position="168"/>
        <end position="192"/>
    </location>
</feature>
<accession>A0A7H1N6U5</accession>